<evidence type="ECO:0000256" key="1">
    <source>
        <dbReference type="SAM" id="MobiDB-lite"/>
    </source>
</evidence>
<comment type="caution">
    <text evidence="3">The sequence shown here is derived from an EMBL/GenBank/DDBJ whole genome shotgun (WGS) entry which is preliminary data.</text>
</comment>
<dbReference type="Proteomes" id="UP001465755">
    <property type="component" value="Unassembled WGS sequence"/>
</dbReference>
<dbReference type="PROSITE" id="PS00108">
    <property type="entry name" value="PROTEIN_KINASE_ST"/>
    <property type="match status" value="1"/>
</dbReference>
<feature type="region of interest" description="Disordered" evidence="1">
    <location>
        <begin position="101"/>
        <end position="127"/>
    </location>
</feature>
<dbReference type="Gene3D" id="3.30.200.20">
    <property type="entry name" value="Phosphorylase Kinase, domain 1"/>
    <property type="match status" value="1"/>
</dbReference>
<feature type="region of interest" description="Disordered" evidence="1">
    <location>
        <begin position="171"/>
        <end position="214"/>
    </location>
</feature>
<evidence type="ECO:0000259" key="2">
    <source>
        <dbReference type="PROSITE" id="PS50011"/>
    </source>
</evidence>
<dbReference type="InterPro" id="IPR011009">
    <property type="entry name" value="Kinase-like_dom_sf"/>
</dbReference>
<feature type="domain" description="Protein kinase" evidence="2">
    <location>
        <begin position="480"/>
        <end position="769"/>
    </location>
</feature>
<dbReference type="PROSITE" id="PS50011">
    <property type="entry name" value="PROTEIN_KINASE_DOM"/>
    <property type="match status" value="1"/>
</dbReference>
<dbReference type="SMART" id="SM00220">
    <property type="entry name" value="S_TKc"/>
    <property type="match status" value="1"/>
</dbReference>
<dbReference type="PANTHER" id="PTHR23257:SF958">
    <property type="entry name" value="SERINE_THREONINE-PROTEIN KINASE WNK4"/>
    <property type="match status" value="1"/>
</dbReference>
<organism evidence="3 4">
    <name type="scientific">Symbiochloris irregularis</name>
    <dbReference type="NCBI Taxonomy" id="706552"/>
    <lineage>
        <taxon>Eukaryota</taxon>
        <taxon>Viridiplantae</taxon>
        <taxon>Chlorophyta</taxon>
        <taxon>core chlorophytes</taxon>
        <taxon>Trebouxiophyceae</taxon>
        <taxon>Trebouxiales</taxon>
        <taxon>Trebouxiaceae</taxon>
        <taxon>Symbiochloris</taxon>
    </lineage>
</organism>
<feature type="compositionally biased region" description="Polar residues" evidence="1">
    <location>
        <begin position="310"/>
        <end position="321"/>
    </location>
</feature>
<evidence type="ECO:0000313" key="4">
    <source>
        <dbReference type="Proteomes" id="UP001465755"/>
    </source>
</evidence>
<dbReference type="CDD" id="cd00180">
    <property type="entry name" value="PKc"/>
    <property type="match status" value="1"/>
</dbReference>
<name>A0AAW1PYQ4_9CHLO</name>
<feature type="compositionally biased region" description="Polar residues" evidence="1">
    <location>
        <begin position="38"/>
        <end position="72"/>
    </location>
</feature>
<dbReference type="GO" id="GO:0007165">
    <property type="term" value="P:signal transduction"/>
    <property type="evidence" value="ECO:0007669"/>
    <property type="project" value="TreeGrafter"/>
</dbReference>
<evidence type="ECO:0000313" key="3">
    <source>
        <dbReference type="EMBL" id="KAK9813547.1"/>
    </source>
</evidence>
<keyword evidence="4" id="KW-1185">Reference proteome</keyword>
<dbReference type="AlphaFoldDB" id="A0AAW1PYQ4"/>
<dbReference type="GO" id="GO:0004672">
    <property type="term" value="F:protein kinase activity"/>
    <property type="evidence" value="ECO:0007669"/>
    <property type="project" value="InterPro"/>
</dbReference>
<dbReference type="Pfam" id="PF00069">
    <property type="entry name" value="Pkinase"/>
    <property type="match status" value="1"/>
</dbReference>
<protein>
    <recommendedName>
        <fullName evidence="2">Protein kinase domain-containing protein</fullName>
    </recommendedName>
</protein>
<dbReference type="InterPro" id="IPR050167">
    <property type="entry name" value="Ser_Thr_protein_kinase"/>
</dbReference>
<dbReference type="InterPro" id="IPR008271">
    <property type="entry name" value="Ser/Thr_kinase_AS"/>
</dbReference>
<dbReference type="PANTHER" id="PTHR23257">
    <property type="entry name" value="SERINE-THREONINE PROTEIN KINASE"/>
    <property type="match status" value="1"/>
</dbReference>
<feature type="compositionally biased region" description="Basic residues" evidence="1">
    <location>
        <begin position="18"/>
        <end position="28"/>
    </location>
</feature>
<gene>
    <name evidence="3" type="ORF">WJX73_006258</name>
</gene>
<accession>A0AAW1PYQ4</accession>
<dbReference type="Gene3D" id="1.10.510.10">
    <property type="entry name" value="Transferase(Phosphotransferase) domain 1"/>
    <property type="match status" value="1"/>
</dbReference>
<dbReference type="GO" id="GO:0005737">
    <property type="term" value="C:cytoplasm"/>
    <property type="evidence" value="ECO:0007669"/>
    <property type="project" value="TreeGrafter"/>
</dbReference>
<reference evidence="3 4" key="1">
    <citation type="journal article" date="2024" name="Nat. Commun.">
        <title>Phylogenomics reveals the evolutionary origins of lichenization in chlorophyte algae.</title>
        <authorList>
            <person name="Puginier C."/>
            <person name="Libourel C."/>
            <person name="Otte J."/>
            <person name="Skaloud P."/>
            <person name="Haon M."/>
            <person name="Grisel S."/>
            <person name="Petersen M."/>
            <person name="Berrin J.G."/>
            <person name="Delaux P.M."/>
            <person name="Dal Grande F."/>
            <person name="Keller J."/>
        </authorList>
    </citation>
    <scope>NUCLEOTIDE SEQUENCE [LARGE SCALE GENOMIC DNA]</scope>
    <source>
        <strain evidence="3 4">SAG 2036</strain>
    </source>
</reference>
<dbReference type="GO" id="GO:0005524">
    <property type="term" value="F:ATP binding"/>
    <property type="evidence" value="ECO:0007669"/>
    <property type="project" value="InterPro"/>
</dbReference>
<feature type="region of interest" description="Disordered" evidence="1">
    <location>
        <begin position="286"/>
        <end position="352"/>
    </location>
</feature>
<proteinExistence type="predicted"/>
<dbReference type="EMBL" id="JALJOQ010000004">
    <property type="protein sequence ID" value="KAK9813547.1"/>
    <property type="molecule type" value="Genomic_DNA"/>
</dbReference>
<dbReference type="SUPFAM" id="SSF56112">
    <property type="entry name" value="Protein kinase-like (PK-like)"/>
    <property type="match status" value="1"/>
</dbReference>
<sequence length="769" mass="82307">MGAVNSIPWEDTTLAHCSRGRCSSRRRPAPSCLREQPHQASGGSTQPSSQKAKCSLPEQHQNQSIEAPTSEGQTICHTAMTGDQLEGLEESHQMLYSDELEDASVQGGPEERNDLVPQGPGTKAPDDDVAVDKILVLTTNAGLHEHSADPKALTTPAGLAKPQTILPAETPKEGKHHITRPVASADRRPGPLQQGMEGGKAIEDQPPLVPSSAPKGKSKFLEAVKKANPKGFAKKVKKGGKAFKRLMAKRFTTKRASVDESATQMDAAAPGPMAAGLCKLEESRILSKAPQHTGRARSVQDQGSDRALPTGTSNTVFSSQPVREAQYPPAPFKSSEGKSCDRGSASSNYHSPAGIMNKALSHSSTIGTAAQEQESFEPLIPAGVMQGRPSSAAFQPFVRGIYAATALPDDVHMGPTASGASSTASAISLPGSISWDSLPYVPTPYSSGPACLAEEWPVEAAPPDLLFPTGPIPTIQIRDLQHVDKLGSGSWGKVDKMVDASGATVALKQPRAAHGDISQDAEDQRESIAHEIYMLQLLQGHPRVMPMLSVVGVPVNALQGKQLVRKTGLAFSMPLALGGTVFDLQKDLWLKAWRTPPLAISRCFLQAAEGLAHLHANRIVHLDVKTDNFLLVGERELGQGPLDFHPDVQIADMGYAQQQTMHAGTGWLSPHPVEYGAMGFASPELLDGHPYLDLYASDVYSLGKVLMDTILMVPPVMGNSPEGTFDGMVADFQRQFPGSWHEVENAWGGQYIRLLDMAELMCHPEPAQR</sequence>
<dbReference type="InterPro" id="IPR000719">
    <property type="entry name" value="Prot_kinase_dom"/>
</dbReference>
<feature type="region of interest" description="Disordered" evidence="1">
    <location>
        <begin position="17"/>
        <end position="72"/>
    </location>
</feature>